<dbReference type="RefSeq" id="WP_140231224.1">
    <property type="nucleotide sequence ID" value="NZ_BAAAEV010000001.1"/>
</dbReference>
<gene>
    <name evidence="2" type="ORF">FHT01_001124</name>
</gene>
<dbReference type="InterPro" id="IPR021836">
    <property type="entry name" value="DUF3429"/>
</dbReference>
<organism evidence="2 3">
    <name type="scientific">Sphingomonas japonica</name>
    <dbReference type="NCBI Taxonomy" id="511662"/>
    <lineage>
        <taxon>Bacteria</taxon>
        <taxon>Pseudomonadati</taxon>
        <taxon>Pseudomonadota</taxon>
        <taxon>Alphaproteobacteria</taxon>
        <taxon>Sphingomonadales</taxon>
        <taxon>Sphingomonadaceae</taxon>
        <taxon>Sphingomonas</taxon>
    </lineage>
</organism>
<reference evidence="2 3" key="1">
    <citation type="submission" date="2020-03" db="EMBL/GenBank/DDBJ databases">
        <title>Genomic Encyclopedia of Type Strains, Phase IV (KMG-IV): sequencing the most valuable type-strain genomes for metagenomic binning, comparative biology and taxonomic classification.</title>
        <authorList>
            <person name="Goeker M."/>
        </authorList>
    </citation>
    <scope>NUCLEOTIDE SEQUENCE [LARGE SCALE GENOMIC DNA]</scope>
    <source>
        <strain evidence="2 3">DSM 22753</strain>
    </source>
</reference>
<dbReference type="Pfam" id="PF11911">
    <property type="entry name" value="DUF3429"/>
    <property type="match status" value="1"/>
</dbReference>
<comment type="caution">
    <text evidence="2">The sequence shown here is derived from an EMBL/GenBank/DDBJ whole genome shotgun (WGS) entry which is preliminary data.</text>
</comment>
<feature type="transmembrane region" description="Helical" evidence="1">
    <location>
        <begin position="96"/>
        <end position="114"/>
    </location>
</feature>
<evidence type="ECO:0000313" key="2">
    <source>
        <dbReference type="EMBL" id="NIJ23582.1"/>
    </source>
</evidence>
<name>A0ABX0U471_9SPHN</name>
<dbReference type="EMBL" id="JAASQP010000001">
    <property type="protein sequence ID" value="NIJ23582.1"/>
    <property type="molecule type" value="Genomic_DNA"/>
</dbReference>
<keyword evidence="1" id="KW-0812">Transmembrane</keyword>
<keyword evidence="1" id="KW-1133">Transmembrane helix</keyword>
<evidence type="ECO:0000256" key="1">
    <source>
        <dbReference type="SAM" id="Phobius"/>
    </source>
</evidence>
<feature type="transmembrane region" description="Helical" evidence="1">
    <location>
        <begin position="39"/>
        <end position="58"/>
    </location>
</feature>
<dbReference type="Proteomes" id="UP000788153">
    <property type="component" value="Unassembled WGS sequence"/>
</dbReference>
<evidence type="ECO:0008006" key="4">
    <source>
        <dbReference type="Google" id="ProtNLM"/>
    </source>
</evidence>
<protein>
    <recommendedName>
        <fullName evidence="4">DUF3429 domain-containing protein</fullName>
    </recommendedName>
</protein>
<feature type="transmembrane region" description="Helical" evidence="1">
    <location>
        <begin position="70"/>
        <end position="90"/>
    </location>
</feature>
<accession>A0ABX0U471</accession>
<sequence>MTRSIPSPARLLGFAGLLPQVAAVVVQAIGEPGTLFTAQAFAFAYAALIFSFLGGMWWGIAAMADRAPGWLWIAAVAPSLIALAACAPWMTGGTWPGPSSALLGIAIVATLWVDRRLAADRLVPPWWIKLRVPLSLGLGGLTLVSGLLA</sequence>
<keyword evidence="1" id="KW-0472">Membrane</keyword>
<proteinExistence type="predicted"/>
<keyword evidence="3" id="KW-1185">Reference proteome</keyword>
<evidence type="ECO:0000313" key="3">
    <source>
        <dbReference type="Proteomes" id="UP000788153"/>
    </source>
</evidence>
<feature type="transmembrane region" description="Helical" evidence="1">
    <location>
        <begin position="126"/>
        <end position="148"/>
    </location>
</feature>